<protein>
    <submittedName>
        <fullName evidence="4">Cytochrome c oxidase polypeptide Vb isoform 1, putative</fullName>
    </submittedName>
</protein>
<dbReference type="GO" id="GO:0046872">
    <property type="term" value="F:metal ion binding"/>
    <property type="evidence" value="ECO:0007669"/>
    <property type="project" value="UniProtKB-KW"/>
</dbReference>
<dbReference type="CDD" id="cd00924">
    <property type="entry name" value="Cyt_c_Oxidase_Vb"/>
    <property type="match status" value="1"/>
</dbReference>
<dbReference type="AlphaFoldDB" id="E0VTI0"/>
<dbReference type="FunCoup" id="E0VTI0">
    <property type="interactions" value="1055"/>
</dbReference>
<organism>
    <name type="scientific">Pediculus humanus subsp. corporis</name>
    <name type="common">Body louse</name>
    <dbReference type="NCBI Taxonomy" id="121224"/>
    <lineage>
        <taxon>Eukaryota</taxon>
        <taxon>Metazoa</taxon>
        <taxon>Ecdysozoa</taxon>
        <taxon>Arthropoda</taxon>
        <taxon>Hexapoda</taxon>
        <taxon>Insecta</taxon>
        <taxon>Pterygota</taxon>
        <taxon>Neoptera</taxon>
        <taxon>Paraneoptera</taxon>
        <taxon>Psocodea</taxon>
        <taxon>Troctomorpha</taxon>
        <taxon>Phthiraptera</taxon>
        <taxon>Anoplura</taxon>
        <taxon>Pediculidae</taxon>
        <taxon>Pediculus</taxon>
    </lineage>
</organism>
<dbReference type="EnsemblMetazoa" id="PHUM432750-RA">
    <property type="protein sequence ID" value="PHUM432750-PA"/>
    <property type="gene ID" value="PHUM432750"/>
</dbReference>
<evidence type="ECO:0000313" key="6">
    <source>
        <dbReference type="Proteomes" id="UP000009046"/>
    </source>
</evidence>
<keyword evidence="6" id="KW-1185">Reference proteome</keyword>
<dbReference type="GO" id="GO:0045277">
    <property type="term" value="C:respiratory chain complex IV"/>
    <property type="evidence" value="ECO:0007669"/>
    <property type="project" value="InterPro"/>
</dbReference>
<dbReference type="SUPFAM" id="SSF57802">
    <property type="entry name" value="Rubredoxin-like"/>
    <property type="match status" value="1"/>
</dbReference>
<evidence type="ECO:0000313" key="4">
    <source>
        <dbReference type="EMBL" id="EEB16686.1"/>
    </source>
</evidence>
<dbReference type="Proteomes" id="UP000009046">
    <property type="component" value="Unassembled WGS sequence"/>
</dbReference>
<evidence type="ECO:0000256" key="3">
    <source>
        <dbReference type="PIRSR" id="PIRSR602124-1"/>
    </source>
</evidence>
<feature type="binding site" evidence="3">
    <location>
        <position position="85"/>
    </location>
    <ligand>
        <name>Zn(2+)</name>
        <dbReference type="ChEBI" id="CHEBI:29105"/>
    </ligand>
</feature>
<dbReference type="PANTHER" id="PTHR10122:SF0">
    <property type="entry name" value="CYTOCHROME C OXIDASE SUBUNIT 5B, ISOFORM A-RELATED"/>
    <property type="match status" value="1"/>
</dbReference>
<dbReference type="FunFam" id="2.60.11.10:FF:000004">
    <property type="entry name" value="Cytochrome c oxidase subunit 5B"/>
    <property type="match status" value="1"/>
</dbReference>
<dbReference type="KEGG" id="phu:Phum_PHUM432750"/>
<evidence type="ECO:0000256" key="2">
    <source>
        <dbReference type="ARBA" id="ARBA00022833"/>
    </source>
</evidence>
<dbReference type="InterPro" id="IPR002124">
    <property type="entry name" value="Cyt_c_oxidase_su5b"/>
</dbReference>
<dbReference type="EMBL" id="AAZO01005283">
    <property type="status" value="NOT_ANNOTATED_CDS"/>
    <property type="molecule type" value="Genomic_DNA"/>
</dbReference>
<dbReference type="eggNOG" id="KOG3352">
    <property type="taxonomic scope" value="Eukaryota"/>
</dbReference>
<feature type="binding site" evidence="3">
    <location>
        <position position="105"/>
    </location>
    <ligand>
        <name>Zn(2+)</name>
        <dbReference type="ChEBI" id="CHEBI:29105"/>
    </ligand>
</feature>
<dbReference type="InterPro" id="IPR036972">
    <property type="entry name" value="Cyt_c_oxidase_su5b_sf"/>
</dbReference>
<dbReference type="GO" id="GO:0006123">
    <property type="term" value="P:mitochondrial electron transport, cytochrome c to oxygen"/>
    <property type="evidence" value="ECO:0007669"/>
    <property type="project" value="InterPro"/>
</dbReference>
<dbReference type="EMBL" id="DS235766">
    <property type="protein sequence ID" value="EEB16686.1"/>
    <property type="molecule type" value="Genomic_DNA"/>
</dbReference>
<feature type="binding site" evidence="3">
    <location>
        <position position="83"/>
    </location>
    <ligand>
        <name>Zn(2+)</name>
        <dbReference type="ChEBI" id="CHEBI:29105"/>
    </ligand>
</feature>
<keyword evidence="2 3" id="KW-0862">Zinc</keyword>
<dbReference type="HOGENOM" id="CLU_127178_1_0_1"/>
<dbReference type="STRING" id="121224.E0VTI0"/>
<feature type="binding site" evidence="3">
    <location>
        <position position="107"/>
    </location>
    <ligand>
        <name>Zn(2+)</name>
        <dbReference type="ChEBI" id="CHEBI:29105"/>
    </ligand>
</feature>
<dbReference type="VEuPathDB" id="VectorBase:PHUM432750"/>
<dbReference type="PANTHER" id="PTHR10122">
    <property type="entry name" value="CYTOCHROME C OXIDASE SUBUNIT 5B, MITOCHONDRIAL"/>
    <property type="match status" value="1"/>
</dbReference>
<dbReference type="PROSITE" id="PS51359">
    <property type="entry name" value="COX5B_2"/>
    <property type="match status" value="1"/>
</dbReference>
<dbReference type="OrthoDB" id="10249250at2759"/>
<reference evidence="4" key="1">
    <citation type="submission" date="2007-04" db="EMBL/GenBank/DDBJ databases">
        <title>Annotation of Pediculus humanus corporis strain USDA.</title>
        <authorList>
            <person name="Kirkness E."/>
            <person name="Hannick L."/>
            <person name="Hass B."/>
            <person name="Bruggner R."/>
            <person name="Lawson D."/>
            <person name="Bidwell S."/>
            <person name="Joardar V."/>
            <person name="Caler E."/>
            <person name="Walenz B."/>
            <person name="Inman J."/>
            <person name="Schobel S."/>
            <person name="Galinsky K."/>
            <person name="Amedeo P."/>
            <person name="Strausberg R."/>
        </authorList>
    </citation>
    <scope>NUCLEOTIDE SEQUENCE</scope>
    <source>
        <strain evidence="4">USDA</strain>
    </source>
</reference>
<dbReference type="Gene3D" id="2.60.11.10">
    <property type="entry name" value="Cytochrome c oxidase, subunit Vb"/>
    <property type="match status" value="1"/>
</dbReference>
<dbReference type="GO" id="GO:0005740">
    <property type="term" value="C:mitochondrial envelope"/>
    <property type="evidence" value="ECO:0007669"/>
    <property type="project" value="InterPro"/>
</dbReference>
<dbReference type="OMA" id="WGAISHT"/>
<sequence length="118" mass="13859">MALLFSRVLRRCAKNNLYTATRFSSKDVPPPDELVTGLEEFQRKEFYAGNDDPFLLKAVKRHASTKNNPNLVPSYYDCRVIGCVCEEDSYAITWMWLFKGEPKRCQCGHWFKLEHYEK</sequence>
<dbReference type="InParanoid" id="E0VTI0"/>
<dbReference type="RefSeq" id="XP_002429424.1">
    <property type="nucleotide sequence ID" value="XM_002429379.1"/>
</dbReference>
<dbReference type="Pfam" id="PF01215">
    <property type="entry name" value="COX5B"/>
    <property type="match status" value="1"/>
</dbReference>
<proteinExistence type="predicted"/>
<gene>
    <name evidence="5" type="primary">8230278</name>
    <name evidence="4" type="ORF">Phum_PHUM432750</name>
</gene>
<dbReference type="GeneID" id="8230278"/>
<dbReference type="CTD" id="8230278"/>
<name>E0VTI0_PEDHC</name>
<evidence type="ECO:0000313" key="5">
    <source>
        <dbReference type="EnsemblMetazoa" id="PHUM432750-PA"/>
    </source>
</evidence>
<reference evidence="5" key="3">
    <citation type="submission" date="2020-05" db="UniProtKB">
        <authorList>
            <consortium name="EnsemblMetazoa"/>
        </authorList>
    </citation>
    <scope>IDENTIFICATION</scope>
    <source>
        <strain evidence="5">USDA</strain>
    </source>
</reference>
<reference evidence="4" key="2">
    <citation type="submission" date="2007-04" db="EMBL/GenBank/DDBJ databases">
        <title>The genome of the human body louse.</title>
        <authorList>
            <consortium name="The Human Body Louse Genome Consortium"/>
            <person name="Kirkness E."/>
            <person name="Walenz B."/>
            <person name="Hass B."/>
            <person name="Bruggner R."/>
            <person name="Strausberg R."/>
        </authorList>
    </citation>
    <scope>NUCLEOTIDE SEQUENCE</scope>
    <source>
        <strain evidence="4">USDA</strain>
    </source>
</reference>
<keyword evidence="1 3" id="KW-0479">Metal-binding</keyword>
<accession>E0VTI0</accession>
<evidence type="ECO:0000256" key="1">
    <source>
        <dbReference type="ARBA" id="ARBA00022723"/>
    </source>
</evidence>